<dbReference type="GO" id="GO:0016705">
    <property type="term" value="F:oxidoreductase activity, acting on paired donors, with incorporation or reduction of molecular oxygen"/>
    <property type="evidence" value="ECO:0007669"/>
    <property type="project" value="InterPro"/>
</dbReference>
<evidence type="ECO:0000313" key="4">
    <source>
        <dbReference type="EMBL" id="KJE22002.1"/>
    </source>
</evidence>
<accession>A0A0D8BF00</accession>
<reference evidence="5" key="1">
    <citation type="submission" date="2015-02" db="EMBL/GenBank/DDBJ databases">
        <title>Draft Genome of Frankia sp. CpI1-S.</title>
        <authorList>
            <person name="Oshone R.T."/>
            <person name="Ngom M."/>
            <person name="Ghodhbane-Gtari F."/>
            <person name="Gtari M."/>
            <person name="Morris K."/>
            <person name="Thomas K."/>
            <person name="Sen A."/>
            <person name="Tisa L.S."/>
        </authorList>
    </citation>
    <scope>NUCLEOTIDE SEQUENCE [LARGE SCALE GENOMIC DNA]</scope>
    <source>
        <strain evidence="5">CpI1-S</strain>
    </source>
</reference>
<dbReference type="InterPro" id="IPR036661">
    <property type="entry name" value="Luciferase-like_sf"/>
</dbReference>
<dbReference type="InterPro" id="IPR019949">
    <property type="entry name" value="CmoO-like"/>
</dbReference>
<reference evidence="4 5" key="2">
    <citation type="journal article" date="2016" name="Genome Announc.">
        <title>Permanent Draft Genome Sequences for Two Variants of Frankia sp. Strain CpI1, the First Frankia Strain Isolated from Root Nodules of Comptonia peregrina.</title>
        <authorList>
            <person name="Oshone R."/>
            <person name="Hurst S.G.IV."/>
            <person name="Abebe-Akele F."/>
            <person name="Simpson S."/>
            <person name="Morris K."/>
            <person name="Thomas W.K."/>
            <person name="Tisa L.S."/>
        </authorList>
    </citation>
    <scope>NUCLEOTIDE SEQUENCE [LARGE SCALE GENOMIC DNA]</scope>
    <source>
        <strain evidence="5">CpI1-S</strain>
    </source>
</reference>
<dbReference type="InterPro" id="IPR011251">
    <property type="entry name" value="Luciferase-like_dom"/>
</dbReference>
<dbReference type="AlphaFoldDB" id="A0A0D8BF00"/>
<gene>
    <name evidence="4" type="ORF">FF36_03755</name>
</gene>
<dbReference type="Gene3D" id="3.20.20.30">
    <property type="entry name" value="Luciferase-like domain"/>
    <property type="match status" value="1"/>
</dbReference>
<dbReference type="InterPro" id="IPR050766">
    <property type="entry name" value="Bact_Lucif_Oxidored"/>
</dbReference>
<proteinExistence type="predicted"/>
<protein>
    <submittedName>
        <fullName evidence="4">Luciferase family oxidoreductase, group 1</fullName>
    </submittedName>
</protein>
<organism evidence="4 5">
    <name type="scientific">Frankia torreyi</name>
    <dbReference type="NCBI Taxonomy" id="1856"/>
    <lineage>
        <taxon>Bacteria</taxon>
        <taxon>Bacillati</taxon>
        <taxon>Actinomycetota</taxon>
        <taxon>Actinomycetes</taxon>
        <taxon>Frankiales</taxon>
        <taxon>Frankiaceae</taxon>
        <taxon>Frankia</taxon>
    </lineage>
</organism>
<dbReference type="SUPFAM" id="SSF51679">
    <property type="entry name" value="Bacterial luciferase-like"/>
    <property type="match status" value="1"/>
</dbReference>
<dbReference type="EMBL" id="JYFN01000029">
    <property type="protein sequence ID" value="KJE22002.1"/>
    <property type="molecule type" value="Genomic_DNA"/>
</dbReference>
<dbReference type="GO" id="GO:0005829">
    <property type="term" value="C:cytosol"/>
    <property type="evidence" value="ECO:0007669"/>
    <property type="project" value="TreeGrafter"/>
</dbReference>
<dbReference type="Proteomes" id="UP000032545">
    <property type="component" value="Unassembled WGS sequence"/>
</dbReference>
<evidence type="ECO:0000256" key="2">
    <source>
        <dbReference type="SAM" id="MobiDB-lite"/>
    </source>
</evidence>
<comment type="similarity">
    <text evidence="1">To bacterial alkanal monooxygenase alpha and beta chains.</text>
</comment>
<keyword evidence="5" id="KW-1185">Reference proteome</keyword>
<comment type="caution">
    <text evidence="4">The sequence shown here is derived from an EMBL/GenBank/DDBJ whole genome shotgun (WGS) entry which is preliminary data.</text>
</comment>
<evidence type="ECO:0000313" key="5">
    <source>
        <dbReference type="Proteomes" id="UP000032545"/>
    </source>
</evidence>
<evidence type="ECO:0000256" key="1">
    <source>
        <dbReference type="ARBA" id="ARBA00007789"/>
    </source>
</evidence>
<evidence type="ECO:0000259" key="3">
    <source>
        <dbReference type="Pfam" id="PF00296"/>
    </source>
</evidence>
<feature type="domain" description="Luciferase-like" evidence="3">
    <location>
        <begin position="54"/>
        <end position="347"/>
    </location>
</feature>
<dbReference type="FunFam" id="3.20.20.30:FF:000002">
    <property type="entry name" value="LLM class flavin-dependent oxidoreductase"/>
    <property type="match status" value="1"/>
</dbReference>
<dbReference type="CDD" id="cd00347">
    <property type="entry name" value="Flavin_utilizing_monoxygenases"/>
    <property type="match status" value="1"/>
</dbReference>
<dbReference type="PATRIC" id="fig|1502723.3.peg.3215"/>
<sequence length="394" mass="40700">MTAAGRDVTGTGSDVAGTGSDVAGGEDSGPATSLHHVVKPTRSVPLSVLDLVPVGTGTTPTDAVRGSLDLARHAERLGFTRYWLAEHHGMPGIASSATSILIGQVAAATSTIRVGSGGVMLPNHAPLAVAEQFGTLGALFPGRIDLGIGRAPGTDPATARALRRTAGLLAVDDFPEQLAELTTFLAGGDFAADHPMRGVHAFPQSPAPPIWLLGSSGYSAQVAGMLGLPFAFAHHFSSANTVPALDLYRRSFRPSPGREHPYAIVATAVVCAEDDERAEWLAAPVRLAMLRIRGGRPGVFPSPEEAAAHSWTPQERAAAENATASHIVGSPSTVRAGIDALLDVTGADEIMITTNVHRLADRIRSYELVAELGGLTPADPVAPAFAPVGASRSQ</sequence>
<name>A0A0D8BF00_9ACTN</name>
<dbReference type="Pfam" id="PF00296">
    <property type="entry name" value="Bac_luciferase"/>
    <property type="match status" value="1"/>
</dbReference>
<dbReference type="PANTHER" id="PTHR30137">
    <property type="entry name" value="LUCIFERASE-LIKE MONOOXYGENASE"/>
    <property type="match status" value="1"/>
</dbReference>
<dbReference type="PANTHER" id="PTHR30137:SF6">
    <property type="entry name" value="LUCIFERASE-LIKE MONOOXYGENASE"/>
    <property type="match status" value="1"/>
</dbReference>
<dbReference type="NCBIfam" id="TIGR03558">
    <property type="entry name" value="oxido_grp_1"/>
    <property type="match status" value="1"/>
</dbReference>
<feature type="region of interest" description="Disordered" evidence="2">
    <location>
        <begin position="1"/>
        <end position="34"/>
    </location>
</feature>